<feature type="coiled-coil region" evidence="1">
    <location>
        <begin position="141"/>
        <end position="168"/>
    </location>
</feature>
<reference evidence="2 3" key="1">
    <citation type="submission" date="2023-10" db="EMBL/GenBank/DDBJ databases">
        <title>Genomes of two closely related lineages of the louse Polyplax serrata with different host specificities.</title>
        <authorList>
            <person name="Martinu J."/>
            <person name="Tarabai H."/>
            <person name="Stefka J."/>
            <person name="Hypsa V."/>
        </authorList>
    </citation>
    <scope>NUCLEOTIDE SEQUENCE [LARGE SCALE GENOMIC DNA]</scope>
    <source>
        <strain evidence="2">HR10_N</strain>
    </source>
</reference>
<dbReference type="AlphaFoldDB" id="A0AAN8SB73"/>
<evidence type="ECO:0008006" key="4">
    <source>
        <dbReference type="Google" id="ProtNLM"/>
    </source>
</evidence>
<keyword evidence="1" id="KW-0175">Coiled coil</keyword>
<dbReference type="Proteomes" id="UP001372834">
    <property type="component" value="Unassembled WGS sequence"/>
</dbReference>
<evidence type="ECO:0000256" key="1">
    <source>
        <dbReference type="SAM" id="Coils"/>
    </source>
</evidence>
<accession>A0AAN8SB73</accession>
<gene>
    <name evidence="2" type="ORF">RUM43_004660</name>
</gene>
<evidence type="ECO:0000313" key="3">
    <source>
        <dbReference type="Proteomes" id="UP001372834"/>
    </source>
</evidence>
<proteinExistence type="predicted"/>
<name>A0AAN8SB73_POLSC</name>
<evidence type="ECO:0000313" key="2">
    <source>
        <dbReference type="EMBL" id="KAK6643157.1"/>
    </source>
</evidence>
<dbReference type="EMBL" id="JAWJWE010000002">
    <property type="protein sequence ID" value="KAK6643157.1"/>
    <property type="molecule type" value="Genomic_DNA"/>
</dbReference>
<comment type="caution">
    <text evidence="2">The sequence shown here is derived from an EMBL/GenBank/DDBJ whole genome shotgun (WGS) entry which is preliminary data.</text>
</comment>
<protein>
    <recommendedName>
        <fullName evidence="4">Polyamine-modulated factor 1</fullName>
    </recommendedName>
</protein>
<organism evidence="2 3">
    <name type="scientific">Polyplax serrata</name>
    <name type="common">Common mouse louse</name>
    <dbReference type="NCBI Taxonomy" id="468196"/>
    <lineage>
        <taxon>Eukaryota</taxon>
        <taxon>Metazoa</taxon>
        <taxon>Ecdysozoa</taxon>
        <taxon>Arthropoda</taxon>
        <taxon>Hexapoda</taxon>
        <taxon>Insecta</taxon>
        <taxon>Pterygota</taxon>
        <taxon>Neoptera</taxon>
        <taxon>Paraneoptera</taxon>
        <taxon>Psocodea</taxon>
        <taxon>Troctomorpha</taxon>
        <taxon>Phthiraptera</taxon>
        <taxon>Anoplura</taxon>
        <taxon>Polyplacidae</taxon>
        <taxon>Polyplax</taxon>
    </lineage>
</organism>
<sequence length="199" mass="23061">MDNETSDNLKGDKNNYCQNALDMQKCLNSIVKRVLEGMTDEKFTEIYKKCYREFIKKEDVTRPALSGSSAEARSYLKQFNSMLAKAASQTIDETLEYVNHDLKELEQLKEEQAGSTVIWRPPGNVTQHMMPFEYLCETEMKKELENGIKKEQEALNLLKARLIQKRIKAEECHKNILNSISHIENLVVIRNNINNLDNM</sequence>